<dbReference type="PANTHER" id="PTHR33069">
    <property type="entry name" value="CHROMOSOME 7, WHOLE GENOME SHOTGUN SEQUENCE-RELATED"/>
    <property type="match status" value="1"/>
</dbReference>
<evidence type="ECO:0000313" key="2">
    <source>
        <dbReference type="EMBL" id="POW10101.1"/>
    </source>
</evidence>
<evidence type="ECO:0000256" key="1">
    <source>
        <dbReference type="SAM" id="MobiDB-lite"/>
    </source>
</evidence>
<dbReference type="VEuPathDB" id="FungiDB:PSHT_05309"/>
<evidence type="ECO:0000313" key="3">
    <source>
        <dbReference type="Proteomes" id="UP000239156"/>
    </source>
</evidence>
<sequence>MFDFITSDTKHRGDLVTLGFENLISKNSRGTSGKQKPRAEPRSKHIRLINSKRDTLQRLYSYILPLVSVQINHLTRLLLGLDSHEEPGSQLKLVLELQQELDYTLDQIRSTGTVALSNSSSQSISRFNSNSDSESDSDDESSSDSEEDEPRSRNIMQITKADLWPMLGDSFRKSCDLVLHLKLSSETPEGQIDIAFTKRDLSRLASRICGDLHETVDSLKESDFDNSDIVIANINRTLRDFVLPTRERYFSILDPSSRQKDPRFRINESAIVVMKLARLFFRQLSRRELIIEKELSLLGSLSEKLKNLHDLPLTAIGQLEALSHILGRFDIPTTSVSHLPPPEIVTQSTRYVESTKGSFRRALIAVDTFVTWLPTNGGSLDQRYFKTWFRDWDTLFTLAANHLLEAIDSHLLPLAQRQIKRLADLLVRIDLDEEPVSQLKLVLELQPELDHVLDQICSIREAAFLDISADSDSSDDEDPGGHDTLRLAGLNGIEYNLLPKLVTYFREFCVLINQTKFSSSGTTNEHTDINSGKTSVIGLRDQICEEIEEIENDFLGSDYDTSDLVIFDLDSQLTHCMLLKARKFVPITGLSSREHDPAPLVKAAIPVLKLIRLFFKKLSHPGMVTEVHYTLSDFALEELKIIHDLPRLVVSGLEELFEILRKPFLITWHVLHLTTQDSPDEPFGIVETLKTRFRRALIALPLFICEIPDYDRFVNLKYFESWFRTWDTLFTISINNLLDVIDLVLPFD</sequence>
<reference evidence="2" key="1">
    <citation type="submission" date="2017-12" db="EMBL/GenBank/DDBJ databases">
        <title>Gene loss provides genomic basis for host adaptation in cereal stripe rust fungi.</title>
        <authorList>
            <person name="Xia C."/>
        </authorList>
    </citation>
    <scope>NUCLEOTIDE SEQUENCE [LARGE SCALE GENOMIC DNA]</scope>
    <source>
        <strain evidence="2">93-210</strain>
    </source>
</reference>
<comment type="caution">
    <text evidence="2">The sequence shown here is derived from an EMBL/GenBank/DDBJ whole genome shotgun (WGS) entry which is preliminary data.</text>
</comment>
<dbReference type="EMBL" id="PKSL01000049">
    <property type="protein sequence ID" value="POW10101.1"/>
    <property type="molecule type" value="Genomic_DNA"/>
</dbReference>
<gene>
    <name evidence="2" type="ORF">PSTT_06304</name>
</gene>
<organism evidence="2 3">
    <name type="scientific">Puccinia striiformis</name>
    <dbReference type="NCBI Taxonomy" id="27350"/>
    <lineage>
        <taxon>Eukaryota</taxon>
        <taxon>Fungi</taxon>
        <taxon>Dikarya</taxon>
        <taxon>Basidiomycota</taxon>
        <taxon>Pucciniomycotina</taxon>
        <taxon>Pucciniomycetes</taxon>
        <taxon>Pucciniales</taxon>
        <taxon>Pucciniaceae</taxon>
        <taxon>Puccinia</taxon>
    </lineage>
</organism>
<keyword evidence="3" id="KW-1185">Reference proteome</keyword>
<dbReference type="VEuPathDB" id="FungiDB:PSTT_06304"/>
<accession>A0A2S4VKN1</accession>
<dbReference type="Proteomes" id="UP000239156">
    <property type="component" value="Unassembled WGS sequence"/>
</dbReference>
<dbReference type="PANTHER" id="PTHR33069:SF3">
    <property type="entry name" value="DYNEIN HEAVY CHAIN TAIL DOMAIN-CONTAINING PROTEIN"/>
    <property type="match status" value="1"/>
</dbReference>
<feature type="compositionally biased region" description="Acidic residues" evidence="1">
    <location>
        <begin position="133"/>
        <end position="149"/>
    </location>
</feature>
<protein>
    <submittedName>
        <fullName evidence="2">Uncharacterized protein</fullName>
    </submittedName>
</protein>
<proteinExistence type="predicted"/>
<dbReference type="AlphaFoldDB" id="A0A2S4VKN1"/>
<feature type="region of interest" description="Disordered" evidence="1">
    <location>
        <begin position="119"/>
        <end position="155"/>
    </location>
</feature>
<feature type="compositionally biased region" description="Low complexity" evidence="1">
    <location>
        <begin position="119"/>
        <end position="132"/>
    </location>
</feature>
<name>A0A2S4VKN1_9BASI</name>